<feature type="transmembrane region" description="Helical" evidence="1">
    <location>
        <begin position="334"/>
        <end position="352"/>
    </location>
</feature>
<organism evidence="3 4">
    <name type="scientific">Rhizobium mesosinicum</name>
    <dbReference type="NCBI Taxonomy" id="335017"/>
    <lineage>
        <taxon>Bacteria</taxon>
        <taxon>Pseudomonadati</taxon>
        <taxon>Pseudomonadota</taxon>
        <taxon>Alphaproteobacteria</taxon>
        <taxon>Hyphomicrobiales</taxon>
        <taxon>Rhizobiaceae</taxon>
        <taxon>Rhizobium/Agrobacterium group</taxon>
        <taxon>Rhizobium</taxon>
    </lineage>
</organism>
<dbReference type="RefSeq" id="WP_220337409.1">
    <property type="nucleotide sequence ID" value="NZ_JAEUAK010000013.1"/>
</dbReference>
<keyword evidence="4" id="KW-1185">Reference proteome</keyword>
<keyword evidence="3" id="KW-0012">Acyltransferase</keyword>
<keyword evidence="1" id="KW-1133">Transmembrane helix</keyword>
<comment type="caution">
    <text evidence="3">The sequence shown here is derived from an EMBL/GenBank/DDBJ whole genome shotgun (WGS) entry which is preliminary data.</text>
</comment>
<evidence type="ECO:0000313" key="4">
    <source>
        <dbReference type="Proteomes" id="UP000717752"/>
    </source>
</evidence>
<keyword evidence="1" id="KW-0812">Transmembrane</keyword>
<dbReference type="GO" id="GO:0016746">
    <property type="term" value="F:acyltransferase activity"/>
    <property type="evidence" value="ECO:0007669"/>
    <property type="project" value="UniProtKB-KW"/>
</dbReference>
<protein>
    <submittedName>
        <fullName evidence="3">Acyltransferase</fullName>
    </submittedName>
</protein>
<keyword evidence="1" id="KW-0472">Membrane</keyword>
<evidence type="ECO:0000313" key="3">
    <source>
        <dbReference type="EMBL" id="MBW9055979.1"/>
    </source>
</evidence>
<accession>A0ABS7H1B6</accession>
<feature type="transmembrane region" description="Helical" evidence="1">
    <location>
        <begin position="307"/>
        <end position="328"/>
    </location>
</feature>
<feature type="transmembrane region" description="Helical" evidence="1">
    <location>
        <begin position="240"/>
        <end position="259"/>
    </location>
</feature>
<dbReference type="PANTHER" id="PTHR23028:SF53">
    <property type="entry name" value="ACYL_TRANSF_3 DOMAIN-CONTAINING PROTEIN"/>
    <property type="match status" value="1"/>
</dbReference>
<feature type="transmembrane region" description="Helical" evidence="1">
    <location>
        <begin position="174"/>
        <end position="193"/>
    </location>
</feature>
<name>A0ABS7H1B6_9HYPH</name>
<reference evidence="3 4" key="1">
    <citation type="journal article" date="2021" name="MBio">
        <title>Poor Competitiveness of Bradyrhizobium in Pigeon Pea Root Colonization in Indian Soils.</title>
        <authorList>
            <person name="Chalasani D."/>
            <person name="Basu A."/>
            <person name="Pullabhotla S.V.S.R.N."/>
            <person name="Jorrin B."/>
            <person name="Neal A.L."/>
            <person name="Poole P.S."/>
            <person name="Podile A.R."/>
            <person name="Tkacz A."/>
        </authorList>
    </citation>
    <scope>NUCLEOTIDE SEQUENCE [LARGE SCALE GENOMIC DNA]</scope>
    <source>
        <strain evidence="3 4">HU56</strain>
    </source>
</reference>
<feature type="transmembrane region" description="Helical" evidence="1">
    <location>
        <begin position="16"/>
        <end position="37"/>
    </location>
</feature>
<feature type="transmembrane region" description="Helical" evidence="1">
    <location>
        <begin position="265"/>
        <end position="286"/>
    </location>
</feature>
<gene>
    <name evidence="3" type="ORF">JNB85_26565</name>
</gene>
<feature type="transmembrane region" description="Helical" evidence="1">
    <location>
        <begin position="44"/>
        <end position="66"/>
    </location>
</feature>
<evidence type="ECO:0000259" key="2">
    <source>
        <dbReference type="Pfam" id="PF01757"/>
    </source>
</evidence>
<dbReference type="Pfam" id="PF01757">
    <property type="entry name" value="Acyl_transf_3"/>
    <property type="match status" value="1"/>
</dbReference>
<feature type="transmembrane region" description="Helical" evidence="1">
    <location>
        <begin position="147"/>
        <end position="167"/>
    </location>
</feature>
<sequence>MTLLAPVSPPPADNPAYGYIRGLDGLRLAAVLIVVVAHFRLSAAIPGGFGVTVFFAISGFLISRLLLSEERHYGEISLPRFFARRFLRLMPPLVLVIVLTLPVYLIFDREHVLMSQILLALFYLGNVSIVANVFTPLPEGIHGYGPLWSLAVEEHFYVFFPFVLLALRGWSSRVAVLIGVLVFSLALRILAAYTVPDPESFNYYFTFTRLDSIAWGCLLTFALANESAKIYLVKLRGWKTFVLAIFLLLAGIAFRNQFFQDTFRYTVHGLGMFLLINAFVFGRATENLVRLAEWRPVQMGGRISYEMYLWHLHVWFIVGLFFAGNYWLQFSTSLVLTIVVAYGFYSLTTSVTKRWSKKVGSKSVEDERQKVYQTVSTADETKLPESSKRVPG</sequence>
<feature type="domain" description="Acyltransferase 3" evidence="2">
    <location>
        <begin position="21"/>
        <end position="345"/>
    </location>
</feature>
<dbReference type="PANTHER" id="PTHR23028">
    <property type="entry name" value="ACETYLTRANSFERASE"/>
    <property type="match status" value="1"/>
</dbReference>
<dbReference type="EMBL" id="JAEUAK010000013">
    <property type="protein sequence ID" value="MBW9055979.1"/>
    <property type="molecule type" value="Genomic_DNA"/>
</dbReference>
<feature type="transmembrane region" description="Helical" evidence="1">
    <location>
        <begin position="213"/>
        <end position="233"/>
    </location>
</feature>
<keyword evidence="3" id="KW-0808">Transferase</keyword>
<dbReference type="Proteomes" id="UP000717752">
    <property type="component" value="Unassembled WGS sequence"/>
</dbReference>
<proteinExistence type="predicted"/>
<evidence type="ECO:0000256" key="1">
    <source>
        <dbReference type="SAM" id="Phobius"/>
    </source>
</evidence>
<dbReference type="InterPro" id="IPR002656">
    <property type="entry name" value="Acyl_transf_3_dom"/>
</dbReference>
<feature type="transmembrane region" description="Helical" evidence="1">
    <location>
        <begin position="117"/>
        <end position="135"/>
    </location>
</feature>
<dbReference type="InterPro" id="IPR050879">
    <property type="entry name" value="Acyltransferase_3"/>
</dbReference>
<feature type="transmembrane region" description="Helical" evidence="1">
    <location>
        <begin position="86"/>
        <end position="105"/>
    </location>
</feature>